<dbReference type="Proteomes" id="UP000324222">
    <property type="component" value="Unassembled WGS sequence"/>
</dbReference>
<dbReference type="EMBL" id="VSRR010010748">
    <property type="protein sequence ID" value="MPC52275.1"/>
    <property type="molecule type" value="Genomic_DNA"/>
</dbReference>
<accession>A0A5B7G4A1</accession>
<evidence type="ECO:0000256" key="1">
    <source>
        <dbReference type="SAM" id="MobiDB-lite"/>
    </source>
</evidence>
<feature type="compositionally biased region" description="Acidic residues" evidence="1">
    <location>
        <begin position="1"/>
        <end position="10"/>
    </location>
</feature>
<dbReference type="AlphaFoldDB" id="A0A5B7G4A1"/>
<reference evidence="2 3" key="1">
    <citation type="submission" date="2019-05" db="EMBL/GenBank/DDBJ databases">
        <title>Another draft genome of Portunus trituberculatus and its Hox gene families provides insights of decapod evolution.</title>
        <authorList>
            <person name="Jeong J.-H."/>
            <person name="Song I."/>
            <person name="Kim S."/>
            <person name="Choi T."/>
            <person name="Kim D."/>
            <person name="Ryu S."/>
            <person name="Kim W."/>
        </authorList>
    </citation>
    <scope>NUCLEOTIDE SEQUENCE [LARGE SCALE GENOMIC DNA]</scope>
    <source>
        <tissue evidence="2">Muscle</tissue>
    </source>
</reference>
<protein>
    <submittedName>
        <fullName evidence="2">Uncharacterized protein</fullName>
    </submittedName>
</protein>
<proteinExistence type="predicted"/>
<feature type="compositionally biased region" description="Low complexity" evidence="1">
    <location>
        <begin position="56"/>
        <end position="67"/>
    </location>
</feature>
<evidence type="ECO:0000313" key="2">
    <source>
        <dbReference type="EMBL" id="MPC52275.1"/>
    </source>
</evidence>
<comment type="caution">
    <text evidence="2">The sequence shown here is derived from an EMBL/GenBank/DDBJ whole genome shotgun (WGS) entry which is preliminary data.</text>
</comment>
<evidence type="ECO:0000313" key="3">
    <source>
        <dbReference type="Proteomes" id="UP000324222"/>
    </source>
</evidence>
<gene>
    <name evidence="2" type="ORF">E2C01_046140</name>
</gene>
<name>A0A5B7G4A1_PORTR</name>
<feature type="region of interest" description="Disordered" evidence="1">
    <location>
        <begin position="53"/>
        <end position="80"/>
    </location>
</feature>
<sequence>MFSSNDDAEASDCSSFDAPEEPTEKKMPVDKSLANLCVRYLLGVIRCSLTKQTPYLPSSLSPSASSRGRGGLQCKQRQRHGEMTVDIDYDENSHKMTLANLHNSLALVT</sequence>
<keyword evidence="3" id="KW-1185">Reference proteome</keyword>
<organism evidence="2 3">
    <name type="scientific">Portunus trituberculatus</name>
    <name type="common">Swimming crab</name>
    <name type="synonym">Neptunus trituberculatus</name>
    <dbReference type="NCBI Taxonomy" id="210409"/>
    <lineage>
        <taxon>Eukaryota</taxon>
        <taxon>Metazoa</taxon>
        <taxon>Ecdysozoa</taxon>
        <taxon>Arthropoda</taxon>
        <taxon>Crustacea</taxon>
        <taxon>Multicrustacea</taxon>
        <taxon>Malacostraca</taxon>
        <taxon>Eumalacostraca</taxon>
        <taxon>Eucarida</taxon>
        <taxon>Decapoda</taxon>
        <taxon>Pleocyemata</taxon>
        <taxon>Brachyura</taxon>
        <taxon>Eubrachyura</taxon>
        <taxon>Portunoidea</taxon>
        <taxon>Portunidae</taxon>
        <taxon>Portuninae</taxon>
        <taxon>Portunus</taxon>
    </lineage>
</organism>
<feature type="region of interest" description="Disordered" evidence="1">
    <location>
        <begin position="1"/>
        <end position="28"/>
    </location>
</feature>